<organism evidence="1 2">
    <name type="scientific">Bergeyella zoohelcum</name>
    <dbReference type="NCBI Taxonomy" id="1015"/>
    <lineage>
        <taxon>Bacteria</taxon>
        <taxon>Pseudomonadati</taxon>
        <taxon>Bacteroidota</taxon>
        <taxon>Flavobacteriia</taxon>
        <taxon>Flavobacteriales</taxon>
        <taxon>Weeksellaceae</taxon>
        <taxon>Bergeyella</taxon>
    </lineage>
</organism>
<evidence type="ECO:0000313" key="1">
    <source>
        <dbReference type="EMBL" id="SSZ46790.1"/>
    </source>
</evidence>
<reference evidence="1 2" key="1">
    <citation type="submission" date="2018-06" db="EMBL/GenBank/DDBJ databases">
        <authorList>
            <consortium name="Pathogen Informatics"/>
            <person name="Doyle S."/>
        </authorList>
    </citation>
    <scope>NUCLEOTIDE SEQUENCE [LARGE SCALE GENOMIC DNA]</scope>
    <source>
        <strain evidence="1 2">NCTC11661</strain>
    </source>
</reference>
<proteinExistence type="predicted"/>
<name>A0A376C0N6_9FLAO</name>
<accession>A0A376C0N6</accession>
<protein>
    <recommendedName>
        <fullName evidence="3">Glycosyl transferase family 8</fullName>
    </recommendedName>
</protein>
<dbReference type="EMBL" id="UFTJ01000001">
    <property type="protein sequence ID" value="SSZ46790.1"/>
    <property type="molecule type" value="Genomic_DNA"/>
</dbReference>
<dbReference type="RefSeq" id="WP_002686909.1">
    <property type="nucleotide sequence ID" value="NZ_JAXFPJ010000002.1"/>
</dbReference>
<evidence type="ECO:0008006" key="3">
    <source>
        <dbReference type="Google" id="ProtNLM"/>
    </source>
</evidence>
<dbReference type="InterPro" id="IPR045499">
    <property type="entry name" value="DUF6492"/>
</dbReference>
<gene>
    <name evidence="1" type="ORF">NCTC11661_00445</name>
</gene>
<dbReference type="Proteomes" id="UP000255515">
    <property type="component" value="Unassembled WGS sequence"/>
</dbReference>
<dbReference type="Pfam" id="PF20102">
    <property type="entry name" value="DUF6492"/>
    <property type="match status" value="1"/>
</dbReference>
<evidence type="ECO:0000313" key="2">
    <source>
        <dbReference type="Proteomes" id="UP000255515"/>
    </source>
</evidence>
<dbReference type="AlphaFoldDB" id="A0A376C0N6"/>
<sequence>MKKIILFIKTYQKDFERVRFLLSSIEKHNVDKIPVLLSVNDSDFDFFKDRVNVQVIKDSEIILCNEPNGWKYQQVVKSQLHRIDICENYVCIDSDSYFIKDFKISDFMFDENIPYTVLHQQKELFSWSSINQKTIGYNPKKEFEKDRNIIMKTFGRRGVFYDFGPSPVIWSNKVWKSLNDNYLVPNKLSFQNLIELCPSEFSWYGEWLLKDKTIPIYPLEPLFKVFHYEKQFKDDMNQGHTEKTIRENYLGILKQSNWNFSRRWYEKILKL</sequence>